<name>A0ABS1VDV1_9PROT</name>
<dbReference type="PROSITE" id="PS51071">
    <property type="entry name" value="HTH_RPIR"/>
    <property type="match status" value="1"/>
</dbReference>
<evidence type="ECO:0000313" key="4">
    <source>
        <dbReference type="Proteomes" id="UP000606490"/>
    </source>
</evidence>
<dbReference type="Proteomes" id="UP000606490">
    <property type="component" value="Unassembled WGS sequence"/>
</dbReference>
<accession>A0ABS1VDV1</accession>
<proteinExistence type="predicted"/>
<dbReference type="InterPro" id="IPR047640">
    <property type="entry name" value="RpiR-like"/>
</dbReference>
<dbReference type="Gene3D" id="1.10.10.10">
    <property type="entry name" value="Winged helix-like DNA-binding domain superfamily/Winged helix DNA-binding domain"/>
    <property type="match status" value="1"/>
</dbReference>
<evidence type="ECO:0000313" key="3">
    <source>
        <dbReference type="EMBL" id="MBL6459472.1"/>
    </source>
</evidence>
<dbReference type="PANTHER" id="PTHR30514">
    <property type="entry name" value="GLUCOKINASE"/>
    <property type="match status" value="1"/>
</dbReference>
<dbReference type="InterPro" id="IPR046348">
    <property type="entry name" value="SIS_dom_sf"/>
</dbReference>
<dbReference type="RefSeq" id="WP_202829206.1">
    <property type="nucleotide sequence ID" value="NZ_JAEUXJ010000042.1"/>
</dbReference>
<protein>
    <submittedName>
        <fullName evidence="3">MurR/RpiR family transcriptional regulator</fullName>
    </submittedName>
</protein>
<evidence type="ECO:0000259" key="2">
    <source>
        <dbReference type="PROSITE" id="PS51464"/>
    </source>
</evidence>
<dbReference type="InterPro" id="IPR001347">
    <property type="entry name" value="SIS_dom"/>
</dbReference>
<dbReference type="SUPFAM" id="SSF53697">
    <property type="entry name" value="SIS domain"/>
    <property type="match status" value="1"/>
</dbReference>
<feature type="domain" description="HTH rpiR-type" evidence="1">
    <location>
        <begin position="18"/>
        <end position="94"/>
    </location>
</feature>
<dbReference type="PANTHER" id="PTHR30514:SF18">
    <property type="entry name" value="RPIR-FAMILY TRANSCRIPTIONAL REGULATOR"/>
    <property type="match status" value="1"/>
</dbReference>
<keyword evidence="4" id="KW-1185">Reference proteome</keyword>
<reference evidence="3 4" key="1">
    <citation type="submission" date="2021-01" db="EMBL/GenBank/DDBJ databases">
        <title>Belnapia mucosa sp. nov. and Belnapia arida sp. nov., isolated from the Tabernas Desert (Almeria, Spain).</title>
        <authorList>
            <person name="Molina-Menor E."/>
            <person name="Vidal-Verdu A."/>
            <person name="Calonge A."/>
            <person name="Satari L."/>
            <person name="Pereto Magraner J."/>
            <person name="Porcar Miralles M."/>
        </authorList>
    </citation>
    <scope>NUCLEOTIDE SEQUENCE [LARGE SCALE GENOMIC DNA]</scope>
    <source>
        <strain evidence="3 4">T6</strain>
    </source>
</reference>
<dbReference type="Pfam" id="PF01380">
    <property type="entry name" value="SIS"/>
    <property type="match status" value="1"/>
</dbReference>
<dbReference type="InterPro" id="IPR009057">
    <property type="entry name" value="Homeodomain-like_sf"/>
</dbReference>
<evidence type="ECO:0000259" key="1">
    <source>
        <dbReference type="PROSITE" id="PS51071"/>
    </source>
</evidence>
<dbReference type="Gene3D" id="3.40.50.10490">
    <property type="entry name" value="Glucose-6-phosphate isomerase like protein, domain 1"/>
    <property type="match status" value="1"/>
</dbReference>
<dbReference type="EMBL" id="JAEUXJ010000042">
    <property type="protein sequence ID" value="MBL6459472.1"/>
    <property type="molecule type" value="Genomic_DNA"/>
</dbReference>
<dbReference type="SUPFAM" id="SSF46689">
    <property type="entry name" value="Homeodomain-like"/>
    <property type="match status" value="1"/>
</dbReference>
<dbReference type="InterPro" id="IPR000281">
    <property type="entry name" value="HTH_RpiR"/>
</dbReference>
<organism evidence="3 4">
    <name type="scientific">Belnapia mucosa</name>
    <dbReference type="NCBI Taxonomy" id="2804532"/>
    <lineage>
        <taxon>Bacteria</taxon>
        <taxon>Pseudomonadati</taxon>
        <taxon>Pseudomonadota</taxon>
        <taxon>Alphaproteobacteria</taxon>
        <taxon>Acetobacterales</taxon>
        <taxon>Roseomonadaceae</taxon>
        <taxon>Belnapia</taxon>
    </lineage>
</organism>
<dbReference type="PROSITE" id="PS51464">
    <property type="entry name" value="SIS"/>
    <property type="match status" value="1"/>
</dbReference>
<dbReference type="Pfam" id="PF01418">
    <property type="entry name" value="HTH_6"/>
    <property type="match status" value="1"/>
</dbReference>
<comment type="caution">
    <text evidence="3">The sequence shown here is derived from an EMBL/GenBank/DDBJ whole genome shotgun (WGS) entry which is preliminary data.</text>
</comment>
<sequence>MQDARGSVGASIAQGEVAGDIFSQRRATSRLSPTEAKVAAYIDENRTEVLISSAAELARCTGTSDATVIRTAQALGFESLAEMRRALAATVAHQSNPAANMRRTLAGTGQSVSCAVSGVLDTHLEALETLAKKGQAAIAQAVHHLLPATRIVFFAIGPSAPLVHYASIMLRRNGRRSIVLDATGGALADQMLDLQDGDAVVILAYGNLYNEAAAVITEAQRLRLRTVLVTDTADGPASDRVEVVLPVRRGRTGEVALHAVTLAAIESLVLGLAACDSALTLQTLERLTLLRRSVTGARS</sequence>
<gene>
    <name evidence="3" type="ORF">JMJ55_29610</name>
</gene>
<dbReference type="InterPro" id="IPR036388">
    <property type="entry name" value="WH-like_DNA-bd_sf"/>
</dbReference>
<feature type="domain" description="SIS" evidence="2">
    <location>
        <begin position="141"/>
        <end position="278"/>
    </location>
</feature>